<dbReference type="Pfam" id="PF21858">
    <property type="entry name" value="DUF6914"/>
    <property type="match status" value="1"/>
</dbReference>
<reference evidence="1 2" key="1">
    <citation type="journal article" date="2019" name="Nat. Ecol. Evol.">
        <title>Megaphylogeny resolves global patterns of mushroom evolution.</title>
        <authorList>
            <person name="Varga T."/>
            <person name="Krizsan K."/>
            <person name="Foldi C."/>
            <person name="Dima B."/>
            <person name="Sanchez-Garcia M."/>
            <person name="Sanchez-Ramirez S."/>
            <person name="Szollosi G.J."/>
            <person name="Szarkandi J.G."/>
            <person name="Papp V."/>
            <person name="Albert L."/>
            <person name="Andreopoulos W."/>
            <person name="Angelini C."/>
            <person name="Antonin V."/>
            <person name="Barry K.W."/>
            <person name="Bougher N.L."/>
            <person name="Buchanan P."/>
            <person name="Buyck B."/>
            <person name="Bense V."/>
            <person name="Catcheside P."/>
            <person name="Chovatia M."/>
            <person name="Cooper J."/>
            <person name="Damon W."/>
            <person name="Desjardin D."/>
            <person name="Finy P."/>
            <person name="Geml J."/>
            <person name="Haridas S."/>
            <person name="Hughes K."/>
            <person name="Justo A."/>
            <person name="Karasinski D."/>
            <person name="Kautmanova I."/>
            <person name="Kiss B."/>
            <person name="Kocsube S."/>
            <person name="Kotiranta H."/>
            <person name="LaButti K.M."/>
            <person name="Lechner B.E."/>
            <person name="Liimatainen K."/>
            <person name="Lipzen A."/>
            <person name="Lukacs Z."/>
            <person name="Mihaltcheva S."/>
            <person name="Morgado L.N."/>
            <person name="Niskanen T."/>
            <person name="Noordeloos M.E."/>
            <person name="Ohm R.A."/>
            <person name="Ortiz-Santana B."/>
            <person name="Ovrebo C."/>
            <person name="Racz N."/>
            <person name="Riley R."/>
            <person name="Savchenko A."/>
            <person name="Shiryaev A."/>
            <person name="Soop K."/>
            <person name="Spirin V."/>
            <person name="Szebenyi C."/>
            <person name="Tomsovsky M."/>
            <person name="Tulloss R.E."/>
            <person name="Uehling J."/>
            <person name="Grigoriev I.V."/>
            <person name="Vagvolgyi C."/>
            <person name="Papp T."/>
            <person name="Martin F.M."/>
            <person name="Miettinen O."/>
            <person name="Hibbett D.S."/>
            <person name="Nagy L.G."/>
        </authorList>
    </citation>
    <scope>NUCLEOTIDE SEQUENCE [LARGE SCALE GENOMIC DNA]</scope>
    <source>
        <strain evidence="1 2">OMC1185</strain>
    </source>
</reference>
<sequence length="164" mass="18391">MELAYPVVIAQYKRDDYGVGKEEHFHWALIIVQDKQTLGGYVIQAVDRAVQGHGPTWHIDCRAVDSLSRSSKCLGGVQVGSIKHGAFHSFVQAVHQHGVGSSSRPGWRCKDYVLELLEMLRTYGSMHVQHLRVEVFLPALREASRRTYAQSVAAGRCVPHVTWL</sequence>
<dbReference type="EMBL" id="ML213503">
    <property type="protein sequence ID" value="TFK57513.1"/>
    <property type="molecule type" value="Genomic_DNA"/>
</dbReference>
<accession>A0A5C3NJD5</accession>
<organism evidence="1 2">
    <name type="scientific">Heliocybe sulcata</name>
    <dbReference type="NCBI Taxonomy" id="5364"/>
    <lineage>
        <taxon>Eukaryota</taxon>
        <taxon>Fungi</taxon>
        <taxon>Dikarya</taxon>
        <taxon>Basidiomycota</taxon>
        <taxon>Agaricomycotina</taxon>
        <taxon>Agaricomycetes</taxon>
        <taxon>Gloeophyllales</taxon>
        <taxon>Gloeophyllaceae</taxon>
        <taxon>Heliocybe</taxon>
    </lineage>
</organism>
<protein>
    <submittedName>
        <fullName evidence="1">Uncharacterized protein</fullName>
    </submittedName>
</protein>
<evidence type="ECO:0000313" key="1">
    <source>
        <dbReference type="EMBL" id="TFK57513.1"/>
    </source>
</evidence>
<name>A0A5C3NJD5_9AGAM</name>
<evidence type="ECO:0000313" key="2">
    <source>
        <dbReference type="Proteomes" id="UP000305948"/>
    </source>
</evidence>
<dbReference type="InterPro" id="IPR054208">
    <property type="entry name" value="DUF6914"/>
</dbReference>
<gene>
    <name evidence="1" type="ORF">OE88DRAFT_1651269</name>
</gene>
<keyword evidence="2" id="KW-1185">Reference proteome</keyword>
<dbReference type="Proteomes" id="UP000305948">
    <property type="component" value="Unassembled WGS sequence"/>
</dbReference>
<dbReference type="AlphaFoldDB" id="A0A5C3NJD5"/>
<dbReference type="OrthoDB" id="3175502at2759"/>
<proteinExistence type="predicted"/>